<keyword evidence="5" id="KW-0347">Helicase</keyword>
<dbReference type="InterPro" id="IPR022138">
    <property type="entry name" value="DUF3670"/>
</dbReference>
<dbReference type="InterPro" id="IPR001650">
    <property type="entry name" value="Helicase_C-like"/>
</dbReference>
<reference evidence="5 6" key="1">
    <citation type="submission" date="2021-03" db="EMBL/GenBank/DDBJ databases">
        <title>Genomic Encyclopedia of Type Strains, Phase IV (KMG-IV): sequencing the most valuable type-strain genomes for metagenomic binning, comparative biology and taxonomic classification.</title>
        <authorList>
            <person name="Goeker M."/>
        </authorList>
    </citation>
    <scope>NUCLEOTIDE SEQUENCE [LARGE SCALE GENOMIC DNA]</scope>
    <source>
        <strain evidence="5 6">DSM 24738</strain>
    </source>
</reference>
<dbReference type="InterPro" id="IPR000330">
    <property type="entry name" value="SNF2_N"/>
</dbReference>
<dbReference type="Gene3D" id="3.40.50.10810">
    <property type="entry name" value="Tandem AAA-ATPase domain"/>
    <property type="match status" value="1"/>
</dbReference>
<dbReference type="Gene3D" id="3.40.50.300">
    <property type="entry name" value="P-loop containing nucleotide triphosphate hydrolases"/>
    <property type="match status" value="1"/>
</dbReference>
<dbReference type="SUPFAM" id="SSF52540">
    <property type="entry name" value="P-loop containing nucleoside triphosphate hydrolases"/>
    <property type="match status" value="2"/>
</dbReference>
<dbReference type="GO" id="GO:0004386">
    <property type="term" value="F:helicase activity"/>
    <property type="evidence" value="ECO:0007669"/>
    <property type="project" value="UniProtKB-KW"/>
</dbReference>
<feature type="domain" description="Helicase ATP-binding" evidence="3">
    <location>
        <begin position="469"/>
        <end position="632"/>
    </location>
</feature>
<feature type="compositionally biased region" description="Acidic residues" evidence="2">
    <location>
        <begin position="772"/>
        <end position="782"/>
    </location>
</feature>
<gene>
    <name evidence="5" type="ORF">J2Z37_002544</name>
</gene>
<keyword evidence="5" id="KW-0067">ATP-binding</keyword>
<dbReference type="SMART" id="SM00490">
    <property type="entry name" value="HELICc"/>
    <property type="match status" value="1"/>
</dbReference>
<evidence type="ECO:0000256" key="2">
    <source>
        <dbReference type="SAM" id="MobiDB-lite"/>
    </source>
</evidence>
<evidence type="ECO:0000256" key="1">
    <source>
        <dbReference type="ARBA" id="ARBA00022801"/>
    </source>
</evidence>
<dbReference type="InterPro" id="IPR038718">
    <property type="entry name" value="SNF2-like_sf"/>
</dbReference>
<keyword evidence="1" id="KW-0378">Hydrolase</keyword>
<evidence type="ECO:0000259" key="3">
    <source>
        <dbReference type="PROSITE" id="PS51192"/>
    </source>
</evidence>
<comment type="caution">
    <text evidence="5">The sequence shown here is derived from an EMBL/GenBank/DDBJ whole genome shotgun (WGS) entry which is preliminary data.</text>
</comment>
<dbReference type="Pfam" id="PF12419">
    <property type="entry name" value="DUF3670"/>
    <property type="match status" value="1"/>
</dbReference>
<dbReference type="PANTHER" id="PTHR10799">
    <property type="entry name" value="SNF2/RAD54 HELICASE FAMILY"/>
    <property type="match status" value="1"/>
</dbReference>
<accession>A0ABS4GQN2</accession>
<dbReference type="InterPro" id="IPR049730">
    <property type="entry name" value="SNF2/RAD54-like_C"/>
</dbReference>
<feature type="region of interest" description="Disordered" evidence="2">
    <location>
        <begin position="759"/>
        <end position="858"/>
    </location>
</feature>
<dbReference type="SMART" id="SM00487">
    <property type="entry name" value="DEXDc"/>
    <property type="match status" value="1"/>
</dbReference>
<feature type="domain" description="Helicase C-terminal" evidence="4">
    <location>
        <begin position="874"/>
        <end position="1034"/>
    </location>
</feature>
<dbReference type="RefSeq" id="WP_209810589.1">
    <property type="nucleotide sequence ID" value="NZ_JAGGKT010000007.1"/>
</dbReference>
<evidence type="ECO:0000259" key="4">
    <source>
        <dbReference type="PROSITE" id="PS51194"/>
    </source>
</evidence>
<sequence length="1055" mass="119554">MILTSPIHIRTKWMPKQGVFIWAECDDEDFYPYSIKSTLFAWHSPSFFGALIKEHQLDGQEGVLLPPYLALEYLSAPVSLEHAEIAWSDEAHILRRTATWLWNEIYEGRILPVRLHFDEDAEQKSGWSWCLTNPPAEPLPYLDDWFAAVMRDLSGRVDTLPFIQEAWLQVLVEHPTVRQSVPISNLQTDEDWLVAIGWKEDHCPFHLGLQLKEPKKDGDWILRPVLQDREKEERIYPVTGDGKPLRPSYPKLWAEHMERMQEGIQALTQHLPFSEGPKGMTLDDEQAWEFLLELGPRLIEAGIKVFLPEWWKDLKKLQPKLTARVASSVGSAAAPLFGLNQIIQFDWQVAIGDMDVSEEEFLKMLKQRKSLVNIQGKWVQLDLSLMEKIQQLVKRAQKQDGLSFQELLETQLTRDPSSAEWGMGIDWGPHLSKVMEQLGQRSTMPPFEPSKELQATLRPYQLQGVSWLLFLRRLGLGSCLADDMGLGKTIQFITYLLDVVEKEQPGSPSLLICPTSVLGNWQKELERFAPSLKVYLHYGSKRIKGDEFAKAVSGADIVLTSYALSHLDEQELTTVSWDSICLDEAQNIKNAYTKQSAAIRRLKGRHRIAMTGTPMENRLTEMWSIFEFINPGYLGSLRQFSEQFVTTIEKTSDPVVIQRVQQLVRPFLLRRLKTDPAIQLDLPEKNESKEFVSLTVEQASLYEMYIQDLFARLETVTPMERRGLIFAALTRLKQLCNHPSLYLKEEIARLGDRALDHGVGQGPVVDIPSSQEDVEGDMEADPMDAIPSGQEDSEDDIGPGSVATIPSDQGGTEGDMGSAPVATIPLSQGGTEGDMGSAPVATIPSSQGGTEGDMGSAPVATIPLSQVSVFRSQKIERLLEMIEDLRNEGEKCLIFTQFAQTGRLLQKVIEDHRQEPVLFLHGRVTKNKRDEMIARFQDDTLPPEEQHAIFILSLKAGGTGLNLTGANHVFHFDRWWNPAIENQATDRAYRIGQTRHVHVHKFITLGTLEERIDEMLERKLGLSEMIVGAGEQWISEMSTDELKDIFTLRKEWIES</sequence>
<dbReference type="Pfam" id="PF00176">
    <property type="entry name" value="SNF2-rel_dom"/>
    <property type="match status" value="1"/>
</dbReference>
<keyword evidence="5" id="KW-0547">Nucleotide-binding</keyword>
<dbReference type="Pfam" id="PF00271">
    <property type="entry name" value="Helicase_C"/>
    <property type="match status" value="1"/>
</dbReference>
<dbReference type="Proteomes" id="UP001519343">
    <property type="component" value="Unassembled WGS sequence"/>
</dbReference>
<keyword evidence="6" id="KW-1185">Reference proteome</keyword>
<dbReference type="PROSITE" id="PS51194">
    <property type="entry name" value="HELICASE_CTER"/>
    <property type="match status" value="1"/>
</dbReference>
<dbReference type="InterPro" id="IPR014001">
    <property type="entry name" value="Helicase_ATP-bd"/>
</dbReference>
<dbReference type="InterPro" id="IPR027417">
    <property type="entry name" value="P-loop_NTPase"/>
</dbReference>
<dbReference type="Gene3D" id="1.20.120.850">
    <property type="entry name" value="SWI2/SNF2 ATPases, N-terminal domain"/>
    <property type="match status" value="1"/>
</dbReference>
<dbReference type="PROSITE" id="PS51192">
    <property type="entry name" value="HELICASE_ATP_BIND_1"/>
    <property type="match status" value="1"/>
</dbReference>
<dbReference type="CDD" id="cd18793">
    <property type="entry name" value="SF2_C_SNF"/>
    <property type="match status" value="1"/>
</dbReference>
<dbReference type="EMBL" id="JAGGKT010000007">
    <property type="protein sequence ID" value="MBP1932536.1"/>
    <property type="molecule type" value="Genomic_DNA"/>
</dbReference>
<proteinExistence type="predicted"/>
<dbReference type="CDD" id="cd18012">
    <property type="entry name" value="DEXQc_arch_SWI2_SNF2"/>
    <property type="match status" value="1"/>
</dbReference>
<organism evidence="5 6">
    <name type="scientific">Ammoniphilus resinae</name>
    <dbReference type="NCBI Taxonomy" id="861532"/>
    <lineage>
        <taxon>Bacteria</taxon>
        <taxon>Bacillati</taxon>
        <taxon>Bacillota</taxon>
        <taxon>Bacilli</taxon>
        <taxon>Bacillales</taxon>
        <taxon>Paenibacillaceae</taxon>
        <taxon>Aneurinibacillus group</taxon>
        <taxon>Ammoniphilus</taxon>
    </lineage>
</organism>
<protein>
    <submittedName>
        <fullName evidence="5">SNF2 family DNA or RNA helicase</fullName>
    </submittedName>
</protein>
<evidence type="ECO:0000313" key="5">
    <source>
        <dbReference type="EMBL" id="MBP1932536.1"/>
    </source>
</evidence>
<evidence type="ECO:0000313" key="6">
    <source>
        <dbReference type="Proteomes" id="UP001519343"/>
    </source>
</evidence>
<name>A0ABS4GQN2_9BACL</name>